<evidence type="ECO:0000256" key="6">
    <source>
        <dbReference type="ARBA" id="ARBA00022692"/>
    </source>
</evidence>
<dbReference type="InterPro" id="IPR001851">
    <property type="entry name" value="ABC_transp_permease"/>
</dbReference>
<dbReference type="CDD" id="cd06579">
    <property type="entry name" value="TM_PBP1_transp_AraH_like"/>
    <property type="match status" value="1"/>
</dbReference>
<dbReference type="PANTHER" id="PTHR32196">
    <property type="entry name" value="ABC TRANSPORTER PERMEASE PROTEIN YPHD-RELATED-RELATED"/>
    <property type="match status" value="1"/>
</dbReference>
<feature type="transmembrane region" description="Helical" evidence="11">
    <location>
        <begin position="90"/>
        <end position="110"/>
    </location>
</feature>
<dbReference type="RefSeq" id="WP_097898846.1">
    <property type="nucleotide sequence ID" value="NZ_NVOR01000005.1"/>
</dbReference>
<keyword evidence="8 11" id="KW-0472">Membrane</keyword>
<dbReference type="PANTHER" id="PTHR32196:SF29">
    <property type="entry name" value="AUTOINDUCER 2 IMPORT SYSTEM PERMEASE PROTEIN LSRC"/>
    <property type="match status" value="1"/>
</dbReference>
<feature type="transmembrane region" description="Helical" evidence="11">
    <location>
        <begin position="67"/>
        <end position="84"/>
    </location>
</feature>
<accession>A0AA91VG80</accession>
<evidence type="ECO:0000256" key="4">
    <source>
        <dbReference type="ARBA" id="ARBA00022475"/>
    </source>
</evidence>
<sequence length="325" mass="35073">MKRFSNIFKTHETSIIILLLIYIALVGMINPSFVQFNSLSLIMKSSLILIILAIGQSFVLFTKNIDVSVGSIMGLSAAICGMFLTNGNSILISIIVAILFGAVIGMINGIGVTKFRVPAIIMTLGMLGIIRGTMLIYTGGKWIEDIPNNYKRISAVTILGFPITVWIVFGILLLLYIFLTKAPFGRYFYAAGDNEDGARLIGISVDKVKIYAFIISGISAGVAGCLFVMNIGFVPNQTGTGIELQVIAAAVLGGIHLKGGTGSIFGAALGAIFLEVISSSLVFLKIPAFWNSAISGFLLLLIIILDSILKKWKEMRHLEGRRMNL</sequence>
<dbReference type="AlphaFoldDB" id="A0AA91VG80"/>
<comment type="subunit">
    <text evidence="2">The complex is composed of two ATP-binding proteins (LsrA), two transmembrane proteins (LsrC and LsrD) and a solute-binding protein (LsrB).</text>
</comment>
<keyword evidence="5" id="KW-0997">Cell inner membrane</keyword>
<evidence type="ECO:0000313" key="12">
    <source>
        <dbReference type="EMBL" id="PED84486.1"/>
    </source>
</evidence>
<dbReference type="Pfam" id="PF02653">
    <property type="entry name" value="BPD_transp_2"/>
    <property type="match status" value="1"/>
</dbReference>
<evidence type="ECO:0000256" key="1">
    <source>
        <dbReference type="ARBA" id="ARBA00004651"/>
    </source>
</evidence>
<dbReference type="Proteomes" id="UP000221020">
    <property type="component" value="Unassembled WGS sequence"/>
</dbReference>
<feature type="transmembrane region" description="Helical" evidence="11">
    <location>
        <begin position="264"/>
        <end position="283"/>
    </location>
</feature>
<feature type="transmembrane region" description="Helical" evidence="11">
    <location>
        <begin position="158"/>
        <end position="179"/>
    </location>
</feature>
<evidence type="ECO:0000313" key="13">
    <source>
        <dbReference type="Proteomes" id="UP000221020"/>
    </source>
</evidence>
<comment type="function">
    <text evidence="9">Part of the ABC transporter complex LsrABCD involved in autoinducer 2 (AI-2) import. Probably responsible for the translocation of the substrate across the membrane.</text>
</comment>
<evidence type="ECO:0000256" key="11">
    <source>
        <dbReference type="SAM" id="Phobius"/>
    </source>
</evidence>
<name>A0AA91VG80_9BACI</name>
<feature type="transmembrane region" description="Helical" evidence="11">
    <location>
        <begin position="210"/>
        <end position="233"/>
    </location>
</feature>
<feature type="transmembrane region" description="Helical" evidence="11">
    <location>
        <begin position="12"/>
        <end position="29"/>
    </location>
</feature>
<evidence type="ECO:0000256" key="3">
    <source>
        <dbReference type="ARBA" id="ARBA00022448"/>
    </source>
</evidence>
<keyword evidence="6 11" id="KW-0812">Transmembrane</keyword>
<keyword evidence="3" id="KW-0813">Transport</keyword>
<evidence type="ECO:0000256" key="8">
    <source>
        <dbReference type="ARBA" id="ARBA00023136"/>
    </source>
</evidence>
<keyword evidence="7 11" id="KW-1133">Transmembrane helix</keyword>
<evidence type="ECO:0000256" key="7">
    <source>
        <dbReference type="ARBA" id="ARBA00022989"/>
    </source>
</evidence>
<dbReference type="GO" id="GO:0022857">
    <property type="term" value="F:transmembrane transporter activity"/>
    <property type="evidence" value="ECO:0007669"/>
    <property type="project" value="InterPro"/>
</dbReference>
<reference evidence="12 13" key="1">
    <citation type="submission" date="2017-09" db="EMBL/GenBank/DDBJ databases">
        <title>Large-scale bioinformatics analysis of Bacillus genomes uncovers conserved roles of natural products in bacterial physiology.</title>
        <authorList>
            <consortium name="Agbiome Team Llc"/>
            <person name="Bleich R.M."/>
            <person name="Grubbs K.J."/>
            <person name="Santa Maria K.C."/>
            <person name="Allen S.E."/>
            <person name="Farag S."/>
            <person name="Shank E.A."/>
            <person name="Bowers A."/>
        </authorList>
    </citation>
    <scope>NUCLEOTIDE SEQUENCE [LARGE SCALE GENOMIC DNA]</scope>
    <source>
        <strain evidence="12 13">AFS092012</strain>
    </source>
</reference>
<evidence type="ECO:0000256" key="5">
    <source>
        <dbReference type="ARBA" id="ARBA00022519"/>
    </source>
</evidence>
<comment type="caution">
    <text evidence="12">The sequence shown here is derived from an EMBL/GenBank/DDBJ whole genome shotgun (WGS) entry which is preliminary data.</text>
</comment>
<keyword evidence="4" id="KW-1003">Cell membrane</keyword>
<feature type="transmembrane region" description="Helical" evidence="11">
    <location>
        <begin position="289"/>
        <end position="309"/>
    </location>
</feature>
<dbReference type="EMBL" id="NVOR01000005">
    <property type="protein sequence ID" value="PED84486.1"/>
    <property type="molecule type" value="Genomic_DNA"/>
</dbReference>
<gene>
    <name evidence="12" type="ORF">CON65_00805</name>
</gene>
<evidence type="ECO:0000256" key="10">
    <source>
        <dbReference type="ARBA" id="ARBA00039382"/>
    </source>
</evidence>
<proteinExistence type="predicted"/>
<protein>
    <recommendedName>
        <fullName evidence="10">Autoinducer 2 import system permease protein LsrC</fullName>
    </recommendedName>
</protein>
<comment type="subcellular location">
    <subcellularLocation>
        <location evidence="1">Cell membrane</location>
        <topology evidence="1">Multi-pass membrane protein</topology>
    </subcellularLocation>
</comment>
<evidence type="ECO:0000256" key="2">
    <source>
        <dbReference type="ARBA" id="ARBA00011262"/>
    </source>
</evidence>
<dbReference type="GO" id="GO:0005886">
    <property type="term" value="C:plasma membrane"/>
    <property type="evidence" value="ECO:0007669"/>
    <property type="project" value="UniProtKB-SubCell"/>
</dbReference>
<feature type="transmembrane region" description="Helical" evidence="11">
    <location>
        <begin position="41"/>
        <end position="60"/>
    </location>
</feature>
<evidence type="ECO:0000256" key="9">
    <source>
        <dbReference type="ARBA" id="ARBA00025439"/>
    </source>
</evidence>
<organism evidence="12 13">
    <name type="scientific">Bacillus pseudomycoides</name>
    <dbReference type="NCBI Taxonomy" id="64104"/>
    <lineage>
        <taxon>Bacteria</taxon>
        <taxon>Bacillati</taxon>
        <taxon>Bacillota</taxon>
        <taxon>Bacilli</taxon>
        <taxon>Bacillales</taxon>
        <taxon>Bacillaceae</taxon>
        <taxon>Bacillus</taxon>
        <taxon>Bacillus cereus group</taxon>
    </lineage>
</organism>